<sequence length="165" mass="17793">MNTSLKIAFHLLAILLLSSCASTYTPQSNFPGFNGYFDTQLGENIFQVGFQGDGYDSRSRVTDLALLRSAEVALKNGFPYFVIVTNADNSTGASYVAPTTTQASATAIGNTTYGTATTYGGQSFLFTYPNTTNTIVCFKDKPITQALVFEANLVITSLKSRYGIK</sequence>
<reference evidence="3" key="1">
    <citation type="journal article" date="2019" name="bioRxiv">
        <title>Bacterially produced spermidine induces plant systemic susceptibility to pathogens.</title>
        <authorList>
            <person name="Melnyk R.A."/>
            <person name="Beskrovnaya P.A."/>
            <person name="Liu Z."/>
            <person name="Song Y."/>
            <person name="Haney C.H."/>
        </authorList>
    </citation>
    <scope>NUCLEOTIDE SEQUENCE [LARGE SCALE GENOMIC DNA]</scope>
    <source>
        <strain evidence="3">Dha-51</strain>
    </source>
</reference>
<evidence type="ECO:0000256" key="1">
    <source>
        <dbReference type="SAM" id="SignalP"/>
    </source>
</evidence>
<dbReference type="NCBIfam" id="NF047637">
    <property type="entry name" value="lipo_CC0125"/>
    <property type="match status" value="1"/>
</dbReference>
<feature type="signal peptide" evidence="1">
    <location>
        <begin position="1"/>
        <end position="23"/>
    </location>
</feature>
<dbReference type="RefSeq" id="WP_093223545.1">
    <property type="nucleotide sequence ID" value="NZ_LT629803.1"/>
</dbReference>
<dbReference type="STRING" id="95300.SAMN05216558_2959"/>
<gene>
    <name evidence="2" type="ORF">EIY72_11320</name>
</gene>
<feature type="chain" id="PRO_5044372071" description="Lipoprotein" evidence="1">
    <location>
        <begin position="24"/>
        <end position="165"/>
    </location>
</feature>
<dbReference type="OrthoDB" id="5953825at2"/>
<evidence type="ECO:0008006" key="4">
    <source>
        <dbReference type="Google" id="ProtNLM"/>
    </source>
</evidence>
<proteinExistence type="predicted"/>
<dbReference type="EMBL" id="RRZK01000009">
    <property type="protein sequence ID" value="TDB64997.1"/>
    <property type="molecule type" value="Genomic_DNA"/>
</dbReference>
<evidence type="ECO:0000313" key="3">
    <source>
        <dbReference type="Proteomes" id="UP000295254"/>
    </source>
</evidence>
<dbReference type="Proteomes" id="UP000295254">
    <property type="component" value="Unassembled WGS sequence"/>
</dbReference>
<name>A0A1H2NTX4_PSEVA</name>
<keyword evidence="1" id="KW-0732">Signal</keyword>
<keyword evidence="3" id="KW-1185">Reference proteome</keyword>
<evidence type="ECO:0000313" key="2">
    <source>
        <dbReference type="EMBL" id="TDB64997.1"/>
    </source>
</evidence>
<accession>A0A1H2NTX4</accession>
<dbReference type="PROSITE" id="PS51257">
    <property type="entry name" value="PROKAR_LIPOPROTEIN"/>
    <property type="match status" value="1"/>
</dbReference>
<comment type="caution">
    <text evidence="2">The sequence shown here is derived from an EMBL/GenBank/DDBJ whole genome shotgun (WGS) entry which is preliminary data.</text>
</comment>
<protein>
    <recommendedName>
        <fullName evidence="4">Lipoprotein</fullName>
    </recommendedName>
</protein>
<dbReference type="AlphaFoldDB" id="A0A1H2NTX4"/>
<organism evidence="2 3">
    <name type="scientific">Pseudomonas vancouverensis</name>
    <dbReference type="NCBI Taxonomy" id="95300"/>
    <lineage>
        <taxon>Bacteria</taxon>
        <taxon>Pseudomonadati</taxon>
        <taxon>Pseudomonadota</taxon>
        <taxon>Gammaproteobacteria</taxon>
        <taxon>Pseudomonadales</taxon>
        <taxon>Pseudomonadaceae</taxon>
        <taxon>Pseudomonas</taxon>
    </lineage>
</organism>